<dbReference type="RefSeq" id="WP_106341594.1">
    <property type="nucleotide sequence ID" value="NZ_PVTZ01000001.1"/>
</dbReference>
<feature type="compositionally biased region" description="Low complexity" evidence="16">
    <location>
        <begin position="739"/>
        <end position="753"/>
    </location>
</feature>
<dbReference type="Pfam" id="PF00905">
    <property type="entry name" value="Transpeptidase"/>
    <property type="match status" value="1"/>
</dbReference>
<feature type="region of interest" description="Disordered" evidence="16">
    <location>
        <begin position="688"/>
        <end position="761"/>
    </location>
</feature>
<evidence type="ECO:0000256" key="12">
    <source>
        <dbReference type="ARBA" id="ARBA00023268"/>
    </source>
</evidence>
<gene>
    <name evidence="20" type="ORF">CLV36_101473</name>
</gene>
<keyword evidence="6 17" id="KW-0812">Transmembrane</keyword>
<keyword evidence="4" id="KW-0328">Glycosyltransferase</keyword>
<evidence type="ECO:0000256" key="11">
    <source>
        <dbReference type="ARBA" id="ARBA00023136"/>
    </source>
</evidence>
<feature type="domain" description="Penicillin-binding protein transpeptidase" evidence="18">
    <location>
        <begin position="384"/>
        <end position="624"/>
    </location>
</feature>
<comment type="caution">
    <text evidence="20">The sequence shown here is derived from an EMBL/GenBank/DDBJ whole genome shotgun (WGS) entry which is preliminary data.</text>
</comment>
<dbReference type="EMBL" id="PVTZ01000001">
    <property type="protein sequence ID" value="PRZ17368.1"/>
    <property type="molecule type" value="Genomic_DNA"/>
</dbReference>
<keyword evidence="9" id="KW-0573">Peptidoglycan synthesis</keyword>
<dbReference type="Gene3D" id="3.40.710.10">
    <property type="entry name" value="DD-peptidase/beta-lactamase superfamily"/>
    <property type="match status" value="1"/>
</dbReference>
<evidence type="ECO:0000256" key="16">
    <source>
        <dbReference type="SAM" id="MobiDB-lite"/>
    </source>
</evidence>
<dbReference type="Pfam" id="PF00912">
    <property type="entry name" value="Transgly"/>
    <property type="match status" value="1"/>
</dbReference>
<dbReference type="InterPro" id="IPR036950">
    <property type="entry name" value="PBP_transglycosylase"/>
</dbReference>
<evidence type="ECO:0000259" key="18">
    <source>
        <dbReference type="Pfam" id="PF00905"/>
    </source>
</evidence>
<evidence type="ECO:0000256" key="6">
    <source>
        <dbReference type="ARBA" id="ARBA00022692"/>
    </source>
</evidence>
<sequence length="761" mass="83887">MKKYPYNKQKAKGKKKSLKIIGKVLYISLATISIISVGTVGVGAGVVSALTKDEKIRTKSDFDKELSGWSQTSYAYFRSEDGKQPPKPIGALISPDDRKLVKKLDEVTPYLTDAFLSVEDHEFYQHKGIVPSSLIRATWQQVSGSEVTTGGSTITQQLVKNELFTQEKSLERKALEIINALRIEKYYNKEQIFVAYMNSVYFGKGAHGKHMYGVVAAARGIFNKDVKELSLPQAAYIAGMVQRPNAYNPFRGDDNIRLGTKRMKLVLTKMLENKKISKADYDQAIKFDIKSSLAKPTDFVNPLEKYPYIITATENEAVDILMEQDKAEKNEANIKEYRDRIKKGGYKIYTTIDEQLYNALNDSIKNMNVPGKWKNGKKVKEQIGATLIDNKTGSVLAFVSGTDFKDTQLDHAFEVERQPGSAIKPLLVYGPALNDGIISPDSMIWDEPVPKGDGTMYKNANGKYKNGPVTATYALQWSLNTPAIKLIKKLGVQHAFDYLRKMDMPPHKWDGEASALGGMSKGYTVAQMTAAFAMIANSGVYNKPHLIERIEDSSGNVIYEFSKQFKEKQIFSPQATYQLTQMMREVVRSGTAKIIGGQLGGYNIAGKTGTTSNYVDLWFVGFSPEVSLGVWSGYDQHYKYAHETFTKQAWARLFKAAAQTKPDLIKPGSNFNNPGGLTSGKCFECGRAVPKTDAEPGKEPAQGEGQPQGQQPPAGGTPPQGDQPNTGQTPQQPAGDQSPQQPTGGDNGQNNTQNGGGETPQ</sequence>
<dbReference type="Gene3D" id="1.10.3810.10">
    <property type="entry name" value="Biosynthetic peptidoglycan transglycosylase-like"/>
    <property type="match status" value="1"/>
</dbReference>
<comment type="catalytic activity">
    <reaction evidence="14">
        <text>Preferential cleavage: (Ac)2-L-Lys-D-Ala-|-D-Ala. Also transpeptidation of peptidyl-alanyl moieties that are N-acyl substituents of D-alanine.</text>
        <dbReference type="EC" id="3.4.16.4"/>
    </reaction>
</comment>
<keyword evidence="7" id="KW-0378">Hydrolase</keyword>
<evidence type="ECO:0000256" key="3">
    <source>
        <dbReference type="ARBA" id="ARBA00022670"/>
    </source>
</evidence>
<name>A0ABX5ETT2_9BACL</name>
<keyword evidence="1" id="KW-1003">Cell membrane</keyword>
<feature type="transmembrane region" description="Helical" evidence="17">
    <location>
        <begin position="24"/>
        <end position="50"/>
    </location>
</feature>
<keyword evidence="11 17" id="KW-0472">Membrane</keyword>
<dbReference type="SUPFAM" id="SSF56601">
    <property type="entry name" value="beta-lactamase/transpeptidase-like"/>
    <property type="match status" value="1"/>
</dbReference>
<organism evidence="20 21">
    <name type="scientific">Laceyella sediminis</name>
    <dbReference type="NCBI Taxonomy" id="573074"/>
    <lineage>
        <taxon>Bacteria</taxon>
        <taxon>Bacillati</taxon>
        <taxon>Bacillota</taxon>
        <taxon>Bacilli</taxon>
        <taxon>Bacillales</taxon>
        <taxon>Thermoactinomycetaceae</taxon>
        <taxon>Laceyella</taxon>
    </lineage>
</organism>
<dbReference type="PANTHER" id="PTHR32282:SF32">
    <property type="entry name" value="PENICILLIN-BINDING PROTEIN 2A"/>
    <property type="match status" value="1"/>
</dbReference>
<evidence type="ECO:0000256" key="13">
    <source>
        <dbReference type="ARBA" id="ARBA00023316"/>
    </source>
</evidence>
<keyword evidence="12" id="KW-0511">Multifunctional enzyme</keyword>
<keyword evidence="13" id="KW-0961">Cell wall biogenesis/degradation</keyword>
<keyword evidence="3" id="KW-0645">Protease</keyword>
<dbReference type="Proteomes" id="UP000238836">
    <property type="component" value="Unassembled WGS sequence"/>
</dbReference>
<keyword evidence="2" id="KW-0121">Carboxypeptidase</keyword>
<dbReference type="InterPro" id="IPR050396">
    <property type="entry name" value="Glycosyltr_51/Transpeptidase"/>
</dbReference>
<evidence type="ECO:0000259" key="19">
    <source>
        <dbReference type="Pfam" id="PF00912"/>
    </source>
</evidence>
<evidence type="ECO:0000256" key="9">
    <source>
        <dbReference type="ARBA" id="ARBA00022984"/>
    </source>
</evidence>
<evidence type="ECO:0000256" key="14">
    <source>
        <dbReference type="ARBA" id="ARBA00034000"/>
    </source>
</evidence>
<dbReference type="InterPro" id="IPR023346">
    <property type="entry name" value="Lysozyme-like_dom_sf"/>
</dbReference>
<dbReference type="InterPro" id="IPR012338">
    <property type="entry name" value="Beta-lactam/transpept-like"/>
</dbReference>
<keyword evidence="10 17" id="KW-1133">Transmembrane helix</keyword>
<feature type="compositionally biased region" description="Polar residues" evidence="16">
    <location>
        <begin position="725"/>
        <end position="738"/>
    </location>
</feature>
<evidence type="ECO:0000313" key="21">
    <source>
        <dbReference type="Proteomes" id="UP000238836"/>
    </source>
</evidence>
<evidence type="ECO:0000256" key="1">
    <source>
        <dbReference type="ARBA" id="ARBA00022475"/>
    </source>
</evidence>
<dbReference type="SUPFAM" id="SSF53955">
    <property type="entry name" value="Lysozyme-like"/>
    <property type="match status" value="1"/>
</dbReference>
<dbReference type="InterPro" id="IPR001264">
    <property type="entry name" value="Glyco_trans_51"/>
</dbReference>
<protein>
    <submittedName>
        <fullName evidence="20">Penicillin-binding protein</fullName>
    </submittedName>
</protein>
<reference evidence="20 21" key="1">
    <citation type="submission" date="2018-03" db="EMBL/GenBank/DDBJ databases">
        <title>Genomic Encyclopedia of Archaeal and Bacterial Type Strains, Phase II (KMG-II): from individual species to whole genera.</title>
        <authorList>
            <person name="Goeker M."/>
        </authorList>
    </citation>
    <scope>NUCLEOTIDE SEQUENCE [LARGE SCALE GENOMIC DNA]</scope>
    <source>
        <strain evidence="20 21">RHA1</strain>
    </source>
</reference>
<evidence type="ECO:0000256" key="5">
    <source>
        <dbReference type="ARBA" id="ARBA00022679"/>
    </source>
</evidence>
<evidence type="ECO:0000256" key="4">
    <source>
        <dbReference type="ARBA" id="ARBA00022676"/>
    </source>
</evidence>
<evidence type="ECO:0000256" key="15">
    <source>
        <dbReference type="ARBA" id="ARBA00049902"/>
    </source>
</evidence>
<dbReference type="InterPro" id="IPR001460">
    <property type="entry name" value="PCN-bd_Tpept"/>
</dbReference>
<feature type="compositionally biased region" description="Low complexity" evidence="16">
    <location>
        <begin position="699"/>
        <end position="724"/>
    </location>
</feature>
<evidence type="ECO:0000256" key="7">
    <source>
        <dbReference type="ARBA" id="ARBA00022801"/>
    </source>
</evidence>
<evidence type="ECO:0000256" key="10">
    <source>
        <dbReference type="ARBA" id="ARBA00022989"/>
    </source>
</evidence>
<keyword evidence="5" id="KW-0808">Transferase</keyword>
<keyword evidence="21" id="KW-1185">Reference proteome</keyword>
<evidence type="ECO:0000256" key="2">
    <source>
        <dbReference type="ARBA" id="ARBA00022645"/>
    </source>
</evidence>
<evidence type="ECO:0000256" key="17">
    <source>
        <dbReference type="SAM" id="Phobius"/>
    </source>
</evidence>
<evidence type="ECO:0000256" key="8">
    <source>
        <dbReference type="ARBA" id="ARBA00022960"/>
    </source>
</evidence>
<evidence type="ECO:0000313" key="20">
    <source>
        <dbReference type="EMBL" id="PRZ17368.1"/>
    </source>
</evidence>
<accession>A0ABX5ETT2</accession>
<feature type="domain" description="Glycosyl transferase family 51" evidence="19">
    <location>
        <begin position="96"/>
        <end position="270"/>
    </location>
</feature>
<comment type="catalytic activity">
    <reaction evidence="15">
        <text>[GlcNAc-(1-&gt;4)-Mur2Ac(oyl-L-Ala-gamma-D-Glu-L-Lys-D-Ala-D-Ala)](n)-di-trans,octa-cis-undecaprenyl diphosphate + beta-D-GlcNAc-(1-&gt;4)-Mur2Ac(oyl-L-Ala-gamma-D-Glu-L-Lys-D-Ala-D-Ala)-di-trans,octa-cis-undecaprenyl diphosphate = [GlcNAc-(1-&gt;4)-Mur2Ac(oyl-L-Ala-gamma-D-Glu-L-Lys-D-Ala-D-Ala)](n+1)-di-trans,octa-cis-undecaprenyl diphosphate + di-trans,octa-cis-undecaprenyl diphosphate + H(+)</text>
        <dbReference type="Rhea" id="RHEA:23708"/>
        <dbReference type="Rhea" id="RHEA-COMP:9602"/>
        <dbReference type="Rhea" id="RHEA-COMP:9603"/>
        <dbReference type="ChEBI" id="CHEBI:15378"/>
        <dbReference type="ChEBI" id="CHEBI:58405"/>
        <dbReference type="ChEBI" id="CHEBI:60033"/>
        <dbReference type="ChEBI" id="CHEBI:78435"/>
        <dbReference type="EC" id="2.4.99.28"/>
    </reaction>
</comment>
<dbReference type="PANTHER" id="PTHR32282">
    <property type="entry name" value="BINDING PROTEIN TRANSPEPTIDASE, PUTATIVE-RELATED"/>
    <property type="match status" value="1"/>
</dbReference>
<keyword evidence="8" id="KW-0133">Cell shape</keyword>
<proteinExistence type="predicted"/>